<dbReference type="Pfam" id="PF03992">
    <property type="entry name" value="ABM"/>
    <property type="match status" value="1"/>
</dbReference>
<organism evidence="2 3">
    <name type="scientific">Nocardioides albidus</name>
    <dbReference type="NCBI Taxonomy" id="1517589"/>
    <lineage>
        <taxon>Bacteria</taxon>
        <taxon>Bacillati</taxon>
        <taxon>Actinomycetota</taxon>
        <taxon>Actinomycetes</taxon>
        <taxon>Propionibacteriales</taxon>
        <taxon>Nocardioidaceae</taxon>
        <taxon>Nocardioides</taxon>
    </lineage>
</organism>
<dbReference type="Proteomes" id="UP000313231">
    <property type="component" value="Unassembled WGS sequence"/>
</dbReference>
<feature type="domain" description="ABM" evidence="1">
    <location>
        <begin position="3"/>
        <end position="92"/>
    </location>
</feature>
<dbReference type="PANTHER" id="PTHR33336:SF15">
    <property type="entry name" value="ABM DOMAIN-CONTAINING PROTEIN"/>
    <property type="match status" value="1"/>
</dbReference>
<dbReference type="OrthoDB" id="5244470at2"/>
<dbReference type="RefSeq" id="WP_139624714.1">
    <property type="nucleotide sequence ID" value="NZ_VDMP01000027.1"/>
</dbReference>
<name>A0A5C4VMY0_9ACTN</name>
<dbReference type="SUPFAM" id="SSF54909">
    <property type="entry name" value="Dimeric alpha+beta barrel"/>
    <property type="match status" value="1"/>
</dbReference>
<proteinExistence type="predicted"/>
<sequence>MTINVVAALTVRAGRSAEFEAAVARARAQVIQNPDCHRYDLQRVRRSEVDYVMLECWESPAALREHGSSEAFAAFGAELADVVAGPPVVTVYEPVGDQVALA</sequence>
<keyword evidence="3" id="KW-1185">Reference proteome</keyword>
<reference evidence="2 3" key="1">
    <citation type="journal article" date="2016" name="Int. J. Syst. Evol. Microbiol.">
        <title>Nocardioides albidus sp. nov., an actinobacterium isolated from garden soil.</title>
        <authorList>
            <person name="Singh H."/>
            <person name="Du J."/>
            <person name="Trinh H."/>
            <person name="Won K."/>
            <person name="Yang J.E."/>
            <person name="Yin C."/>
            <person name="Kook M."/>
            <person name="Yi T.H."/>
        </authorList>
    </citation>
    <scope>NUCLEOTIDE SEQUENCE [LARGE SCALE GENOMIC DNA]</scope>
    <source>
        <strain evidence="2 3">CCTCC AB 2015297</strain>
    </source>
</reference>
<keyword evidence="2" id="KW-0503">Monooxygenase</keyword>
<evidence type="ECO:0000313" key="2">
    <source>
        <dbReference type="EMBL" id="TNM36529.1"/>
    </source>
</evidence>
<dbReference type="InterPro" id="IPR050744">
    <property type="entry name" value="AI-2_Isomerase_LsrG"/>
</dbReference>
<dbReference type="GO" id="GO:0004497">
    <property type="term" value="F:monooxygenase activity"/>
    <property type="evidence" value="ECO:0007669"/>
    <property type="project" value="UniProtKB-KW"/>
</dbReference>
<gene>
    <name evidence="2" type="ORF">FHP29_20580</name>
</gene>
<dbReference type="InterPro" id="IPR007138">
    <property type="entry name" value="ABM_dom"/>
</dbReference>
<protein>
    <submittedName>
        <fullName evidence="2">Antibiotic biosynthesis monooxygenase</fullName>
    </submittedName>
</protein>
<comment type="caution">
    <text evidence="2">The sequence shown here is derived from an EMBL/GenBank/DDBJ whole genome shotgun (WGS) entry which is preliminary data.</text>
</comment>
<evidence type="ECO:0000259" key="1">
    <source>
        <dbReference type="PROSITE" id="PS51725"/>
    </source>
</evidence>
<keyword evidence="2" id="KW-0560">Oxidoreductase</keyword>
<dbReference type="EMBL" id="VDMP01000027">
    <property type="protein sequence ID" value="TNM36529.1"/>
    <property type="molecule type" value="Genomic_DNA"/>
</dbReference>
<dbReference type="InterPro" id="IPR011008">
    <property type="entry name" value="Dimeric_a/b-barrel"/>
</dbReference>
<dbReference type="PANTHER" id="PTHR33336">
    <property type="entry name" value="QUINOL MONOOXYGENASE YGIN-RELATED"/>
    <property type="match status" value="1"/>
</dbReference>
<evidence type="ECO:0000313" key="3">
    <source>
        <dbReference type="Proteomes" id="UP000313231"/>
    </source>
</evidence>
<dbReference type="AlphaFoldDB" id="A0A5C4VMY0"/>
<dbReference type="Gene3D" id="3.30.70.100">
    <property type="match status" value="1"/>
</dbReference>
<accession>A0A5C4VMY0</accession>
<dbReference type="PROSITE" id="PS51725">
    <property type="entry name" value="ABM"/>
    <property type="match status" value="1"/>
</dbReference>